<accession>A0A089NPV1</accession>
<organism evidence="2 3">
    <name type="scientific">Methylobacterium oryzae CBMB20</name>
    <dbReference type="NCBI Taxonomy" id="693986"/>
    <lineage>
        <taxon>Bacteria</taxon>
        <taxon>Pseudomonadati</taxon>
        <taxon>Pseudomonadota</taxon>
        <taxon>Alphaproteobacteria</taxon>
        <taxon>Hyphomicrobiales</taxon>
        <taxon>Methylobacteriaceae</taxon>
        <taxon>Methylobacterium</taxon>
    </lineage>
</organism>
<feature type="compositionally biased region" description="Polar residues" evidence="1">
    <location>
        <begin position="229"/>
        <end position="242"/>
    </location>
</feature>
<dbReference type="HOGENOM" id="CLU_1068784_0_0_5"/>
<name>A0A089NPV1_9HYPH</name>
<feature type="region of interest" description="Disordered" evidence="1">
    <location>
        <begin position="73"/>
        <end position="137"/>
    </location>
</feature>
<dbReference type="KEGG" id="mor:MOC_1652"/>
<feature type="compositionally biased region" description="Low complexity" evidence="1">
    <location>
        <begin position="83"/>
        <end position="95"/>
    </location>
</feature>
<dbReference type="EMBL" id="CP003811">
    <property type="protein sequence ID" value="AIQ89407.1"/>
    <property type="molecule type" value="Genomic_DNA"/>
</dbReference>
<evidence type="ECO:0000313" key="3">
    <source>
        <dbReference type="Proteomes" id="UP000029492"/>
    </source>
</evidence>
<protein>
    <submittedName>
        <fullName evidence="2">Protein of unassigned function</fullName>
    </submittedName>
</protein>
<feature type="region of interest" description="Disordered" evidence="1">
    <location>
        <begin position="175"/>
        <end position="260"/>
    </location>
</feature>
<dbReference type="Proteomes" id="UP000029492">
    <property type="component" value="Chromosome"/>
</dbReference>
<keyword evidence="3" id="KW-1185">Reference proteome</keyword>
<gene>
    <name evidence="2" type="ORF">MOC_1652</name>
</gene>
<feature type="compositionally biased region" description="Polar residues" evidence="1">
    <location>
        <begin position="101"/>
        <end position="111"/>
    </location>
</feature>
<sequence length="260" mass="26731">MAANRDALAALMREPPVPPAPKMTTLMAVIELAPQIRAALKAGYPLAEIAKRLRFGGRTLSAQQLQRYLSQCEKRATRKASSRKAASPSADAAAPRPTPSLSPTNETQGATGSAIRHAPTVQAPTGVRSTPATVVTPPTMAATTPVMTPVTTHVATGGATGTRTEASAGLTTIGQDHRTANGNAASTTTTAKPQSTASPELPGLSFEAARSRSVDRMLGTARPGANVDLSRQTWELSGQPKPSSADGAQTEPPLGSGTRP</sequence>
<evidence type="ECO:0000313" key="2">
    <source>
        <dbReference type="EMBL" id="AIQ89407.1"/>
    </source>
</evidence>
<proteinExistence type="predicted"/>
<evidence type="ECO:0000256" key="1">
    <source>
        <dbReference type="SAM" id="MobiDB-lite"/>
    </source>
</evidence>
<dbReference type="AlphaFoldDB" id="A0A089NPV1"/>
<feature type="compositionally biased region" description="Low complexity" evidence="1">
    <location>
        <begin position="180"/>
        <end position="191"/>
    </location>
</feature>
<reference evidence="2 3" key="1">
    <citation type="journal article" date="2014" name="PLoS ONE">
        <title>Genome Information of Methylobacterium oryzae, a Plant-Probiotic Methylotroph in the Phyllosphere.</title>
        <authorList>
            <person name="Kwak M.J."/>
            <person name="Jeong H."/>
            <person name="Madhaiyan M."/>
            <person name="Lee Y."/>
            <person name="Sa T.M."/>
            <person name="Oh T.K."/>
            <person name="Kim J.F."/>
        </authorList>
    </citation>
    <scope>NUCLEOTIDE SEQUENCE [LARGE SCALE GENOMIC DNA]</scope>
    <source>
        <strain evidence="2 3">CBMB20</strain>
    </source>
</reference>